<name>A0A848FHR9_9BURK</name>
<dbReference type="Proteomes" id="UP000574067">
    <property type="component" value="Unassembled WGS sequence"/>
</dbReference>
<reference evidence="1 2" key="1">
    <citation type="submission" date="2020-04" db="EMBL/GenBank/DDBJ databases">
        <title>Azohydromonas sp. isolated from soil.</title>
        <authorList>
            <person name="Dahal R.H."/>
        </authorList>
    </citation>
    <scope>NUCLEOTIDE SEQUENCE [LARGE SCALE GENOMIC DNA]</scope>
    <source>
        <strain evidence="1 2">G-1-1-14</strain>
    </source>
</reference>
<comment type="caution">
    <text evidence="1">The sequence shown here is derived from an EMBL/GenBank/DDBJ whole genome shotgun (WGS) entry which is preliminary data.</text>
</comment>
<dbReference type="AlphaFoldDB" id="A0A848FHR9"/>
<evidence type="ECO:0000313" key="1">
    <source>
        <dbReference type="EMBL" id="NML17750.1"/>
    </source>
</evidence>
<accession>A0A848FHR9</accession>
<sequence length="175" mass="19319">MPPCIQLIRHAEEPDAYADIRGVDERGHPDNDALSVRGWQRAGALVHLFAPATGWPSRPPLARPAALFAATDAGKSRRPWCTLQPLAQQLKLPVDARFGSEGDPSALLDAVRACDGPVLIAWRHQSMADIARALAGEQAPRAWDADRYDLVWVFEPQESAWRFTELSQRLLAGDH</sequence>
<keyword evidence="2" id="KW-1185">Reference proteome</keyword>
<dbReference type="EMBL" id="JABBFW010000022">
    <property type="protein sequence ID" value="NML17750.1"/>
    <property type="molecule type" value="Genomic_DNA"/>
</dbReference>
<protein>
    <submittedName>
        <fullName evidence="1">Histidine phosphatase family protein</fullName>
    </submittedName>
</protein>
<dbReference type="RefSeq" id="WP_169162654.1">
    <property type="nucleotide sequence ID" value="NZ_JABBFW010000022.1"/>
</dbReference>
<proteinExistence type="predicted"/>
<gene>
    <name evidence="1" type="ORF">HHL10_22525</name>
</gene>
<evidence type="ECO:0000313" key="2">
    <source>
        <dbReference type="Proteomes" id="UP000574067"/>
    </source>
</evidence>
<organism evidence="1 2">
    <name type="scientific">Azohydromonas caseinilytica</name>
    <dbReference type="NCBI Taxonomy" id="2728836"/>
    <lineage>
        <taxon>Bacteria</taxon>
        <taxon>Pseudomonadati</taxon>
        <taxon>Pseudomonadota</taxon>
        <taxon>Betaproteobacteria</taxon>
        <taxon>Burkholderiales</taxon>
        <taxon>Sphaerotilaceae</taxon>
        <taxon>Azohydromonas</taxon>
    </lineage>
</organism>